<evidence type="ECO:0000313" key="8">
    <source>
        <dbReference type="EMBL" id="MCP8998299.1"/>
    </source>
</evidence>
<feature type="transmembrane region" description="Helical" evidence="7">
    <location>
        <begin position="224"/>
        <end position="247"/>
    </location>
</feature>
<accession>A0ABT1LIL5</accession>
<feature type="compositionally biased region" description="Gly residues" evidence="6">
    <location>
        <begin position="10"/>
        <end position="21"/>
    </location>
</feature>
<gene>
    <name evidence="8" type="ORF">NFC73_00905</name>
</gene>
<dbReference type="Gene3D" id="1.20.1740.10">
    <property type="entry name" value="Amino acid/polyamine transporter I"/>
    <property type="match status" value="1"/>
</dbReference>
<protein>
    <submittedName>
        <fullName evidence="8">APC family permease</fullName>
    </submittedName>
</protein>
<dbReference type="Pfam" id="PF13520">
    <property type="entry name" value="AA_permease_2"/>
    <property type="match status" value="1"/>
</dbReference>
<feature type="transmembrane region" description="Helical" evidence="7">
    <location>
        <begin position="40"/>
        <end position="61"/>
    </location>
</feature>
<keyword evidence="2" id="KW-1003">Cell membrane</keyword>
<evidence type="ECO:0000256" key="2">
    <source>
        <dbReference type="ARBA" id="ARBA00022475"/>
    </source>
</evidence>
<sequence length="516" mass="54101">MSAETTTAGGDSGGDSGGGAGGAVPDKGLRAGILDLGDSVMLGLASTAPVYSLAATLGLIVAVNGNYTPLILLLGFIPVLFIAYAFRELNSAMPDCGTTFTWSRRAFGPWAGWLGGWGVALAGVVVLANLAQVAGQYLWLLIGDGSLAENKVVVTATGVLFIVFMTLVNYRGIRLGEHVQRVLTYVQYVSLGIFALAIIVRIVGGVPGGATTGQAFDFEWFNPAGAFADPFAVVHGSLLALFIYWGWDTCLAVNEETENPSTTPGRGAVISAFVLVAIYVSVALLVMMYASVGTEGIGLGNEANQSDVFLAMKDVVLGPWGWLIVVAVLASVLSSTQTTILPTARGALSMGVHGALPPKFGEVHTRNQTPGFSTQVMGAAAVVYYVAMSFLSENLLSDSISAISLFIAFYYALTGFACFWYFRGTFRESARNLWFRGILPVLGALILTAAFFISAVQMWDPAYGDTQIFGVGGAFVSGVVLLALGVVLAVACRFLPSTREYFTGKPTAEAATPTSA</sequence>
<keyword evidence="4 7" id="KW-1133">Transmembrane helix</keyword>
<keyword evidence="3 7" id="KW-0812">Transmembrane</keyword>
<feature type="transmembrane region" description="Helical" evidence="7">
    <location>
        <begin position="372"/>
        <end position="391"/>
    </location>
</feature>
<evidence type="ECO:0000256" key="3">
    <source>
        <dbReference type="ARBA" id="ARBA00022692"/>
    </source>
</evidence>
<dbReference type="PANTHER" id="PTHR42770:SF7">
    <property type="entry name" value="MEMBRANE PROTEIN"/>
    <property type="match status" value="1"/>
</dbReference>
<dbReference type="RefSeq" id="WP_254746904.1">
    <property type="nucleotide sequence ID" value="NZ_JANCLV010000001.1"/>
</dbReference>
<evidence type="ECO:0000313" key="9">
    <source>
        <dbReference type="Proteomes" id="UP001524318"/>
    </source>
</evidence>
<feature type="transmembrane region" description="Helical" evidence="7">
    <location>
        <begin position="320"/>
        <end position="341"/>
    </location>
</feature>
<evidence type="ECO:0000256" key="1">
    <source>
        <dbReference type="ARBA" id="ARBA00004651"/>
    </source>
</evidence>
<keyword evidence="5 7" id="KW-0472">Membrane</keyword>
<comment type="subcellular location">
    <subcellularLocation>
        <location evidence="1">Cell membrane</location>
        <topology evidence="1">Multi-pass membrane protein</topology>
    </subcellularLocation>
</comment>
<feature type="transmembrane region" description="Helical" evidence="7">
    <location>
        <begin position="468"/>
        <end position="495"/>
    </location>
</feature>
<feature type="region of interest" description="Disordered" evidence="6">
    <location>
        <begin position="1"/>
        <end position="21"/>
    </location>
</feature>
<dbReference type="InterPro" id="IPR002293">
    <property type="entry name" value="AA/rel_permease1"/>
</dbReference>
<name>A0ABT1LIL5_9MICC</name>
<feature type="transmembrane region" description="Helical" evidence="7">
    <location>
        <begin position="67"/>
        <end position="86"/>
    </location>
</feature>
<dbReference type="InterPro" id="IPR050367">
    <property type="entry name" value="APC_superfamily"/>
</dbReference>
<feature type="transmembrane region" description="Helical" evidence="7">
    <location>
        <begin position="107"/>
        <end position="132"/>
    </location>
</feature>
<evidence type="ECO:0000256" key="7">
    <source>
        <dbReference type="SAM" id="Phobius"/>
    </source>
</evidence>
<proteinExistence type="predicted"/>
<dbReference type="PIRSF" id="PIRSF006060">
    <property type="entry name" value="AA_transporter"/>
    <property type="match status" value="1"/>
</dbReference>
<keyword evidence="9" id="KW-1185">Reference proteome</keyword>
<feature type="transmembrane region" description="Helical" evidence="7">
    <location>
        <begin position="434"/>
        <end position="456"/>
    </location>
</feature>
<feature type="transmembrane region" description="Helical" evidence="7">
    <location>
        <begin position="182"/>
        <end position="204"/>
    </location>
</feature>
<comment type="caution">
    <text evidence="8">The sequence shown here is derived from an EMBL/GenBank/DDBJ whole genome shotgun (WGS) entry which is preliminary data.</text>
</comment>
<evidence type="ECO:0000256" key="5">
    <source>
        <dbReference type="ARBA" id="ARBA00023136"/>
    </source>
</evidence>
<evidence type="ECO:0000256" key="4">
    <source>
        <dbReference type="ARBA" id="ARBA00022989"/>
    </source>
</evidence>
<evidence type="ECO:0000256" key="6">
    <source>
        <dbReference type="SAM" id="MobiDB-lite"/>
    </source>
</evidence>
<feature type="transmembrane region" description="Helical" evidence="7">
    <location>
        <begin position="268"/>
        <end position="290"/>
    </location>
</feature>
<dbReference type="EMBL" id="JANCLV010000001">
    <property type="protein sequence ID" value="MCP8998299.1"/>
    <property type="molecule type" value="Genomic_DNA"/>
</dbReference>
<organism evidence="8 9">
    <name type="scientific">Pseudarthrobacter humi</name>
    <dbReference type="NCBI Taxonomy" id="2952523"/>
    <lineage>
        <taxon>Bacteria</taxon>
        <taxon>Bacillati</taxon>
        <taxon>Actinomycetota</taxon>
        <taxon>Actinomycetes</taxon>
        <taxon>Micrococcales</taxon>
        <taxon>Micrococcaceae</taxon>
        <taxon>Pseudarthrobacter</taxon>
    </lineage>
</organism>
<feature type="transmembrane region" description="Helical" evidence="7">
    <location>
        <begin position="403"/>
        <end position="422"/>
    </location>
</feature>
<dbReference type="Proteomes" id="UP001524318">
    <property type="component" value="Unassembled WGS sequence"/>
</dbReference>
<feature type="transmembrane region" description="Helical" evidence="7">
    <location>
        <begin position="152"/>
        <end position="170"/>
    </location>
</feature>
<dbReference type="PANTHER" id="PTHR42770">
    <property type="entry name" value="AMINO ACID TRANSPORTER-RELATED"/>
    <property type="match status" value="1"/>
</dbReference>
<reference evidence="8 9" key="1">
    <citation type="submission" date="2022-06" db="EMBL/GenBank/DDBJ databases">
        <title>Pseudarthrobacter sp. strain RMG13 Genome sequencing and assembly.</title>
        <authorList>
            <person name="Kim I."/>
        </authorList>
    </citation>
    <scope>NUCLEOTIDE SEQUENCE [LARGE SCALE GENOMIC DNA]</scope>
    <source>
        <strain evidence="8 9">RMG13</strain>
    </source>
</reference>